<evidence type="ECO:0000313" key="3">
    <source>
        <dbReference type="Proteomes" id="UP000253426"/>
    </source>
</evidence>
<protein>
    <submittedName>
        <fullName evidence="2">Uncharacterized protein</fullName>
    </submittedName>
</protein>
<feature type="compositionally biased region" description="Polar residues" evidence="1">
    <location>
        <begin position="13"/>
        <end position="27"/>
    </location>
</feature>
<comment type="caution">
    <text evidence="2">The sequence shown here is derived from an EMBL/GenBank/DDBJ whole genome shotgun (WGS) entry which is preliminary data.</text>
</comment>
<evidence type="ECO:0000313" key="2">
    <source>
        <dbReference type="EMBL" id="RBP46035.1"/>
    </source>
</evidence>
<name>A0A366HQU9_9BACT</name>
<dbReference type="AlphaFoldDB" id="A0A366HQU9"/>
<dbReference type="EMBL" id="QNRR01000002">
    <property type="protein sequence ID" value="RBP46035.1"/>
    <property type="molecule type" value="Genomic_DNA"/>
</dbReference>
<proteinExistence type="predicted"/>
<reference evidence="2 3" key="1">
    <citation type="submission" date="2018-06" db="EMBL/GenBank/DDBJ databases">
        <title>Genomic Encyclopedia of Type Strains, Phase IV (KMG-IV): sequencing the most valuable type-strain genomes for metagenomic binning, comparative biology and taxonomic classification.</title>
        <authorList>
            <person name="Goeker M."/>
        </authorList>
    </citation>
    <scope>NUCLEOTIDE SEQUENCE [LARGE SCALE GENOMIC DNA]</scope>
    <source>
        <strain evidence="2 3">DSM 25532</strain>
    </source>
</reference>
<evidence type="ECO:0000256" key="1">
    <source>
        <dbReference type="SAM" id="MobiDB-lite"/>
    </source>
</evidence>
<organism evidence="2 3">
    <name type="scientific">Roseimicrobium gellanilyticum</name>
    <dbReference type="NCBI Taxonomy" id="748857"/>
    <lineage>
        <taxon>Bacteria</taxon>
        <taxon>Pseudomonadati</taxon>
        <taxon>Verrucomicrobiota</taxon>
        <taxon>Verrucomicrobiia</taxon>
        <taxon>Verrucomicrobiales</taxon>
        <taxon>Verrucomicrobiaceae</taxon>
        <taxon>Roseimicrobium</taxon>
    </lineage>
</organism>
<gene>
    <name evidence="2" type="ORF">DES53_102421</name>
</gene>
<sequence>MLDAAEILGEGGANTSWNLSGDASESAVSIHGEGGPVSVNFRVKAKVNVLGYKCQNEIFRLTTQIADENGNPYTTPNWDATVPLMNFAN</sequence>
<dbReference type="Proteomes" id="UP000253426">
    <property type="component" value="Unassembled WGS sequence"/>
</dbReference>
<feature type="region of interest" description="Disordered" evidence="1">
    <location>
        <begin position="1"/>
        <end position="34"/>
    </location>
</feature>
<dbReference type="RefSeq" id="WP_170156933.1">
    <property type="nucleotide sequence ID" value="NZ_QNRR01000002.1"/>
</dbReference>
<keyword evidence="3" id="KW-1185">Reference proteome</keyword>
<accession>A0A366HQU9</accession>